<name>A0ABV1RZ04_9BACT</name>
<dbReference type="EMBL" id="JBEOKT010000020">
    <property type="protein sequence ID" value="MER2999267.1"/>
    <property type="molecule type" value="Genomic_DNA"/>
</dbReference>
<feature type="compositionally biased region" description="Gly residues" evidence="1">
    <location>
        <begin position="41"/>
        <end position="54"/>
    </location>
</feature>
<feature type="region of interest" description="Disordered" evidence="1">
    <location>
        <begin position="30"/>
        <end position="56"/>
    </location>
</feature>
<comment type="caution">
    <text evidence="2">The sequence shown here is derived from an EMBL/GenBank/DDBJ whole genome shotgun (WGS) entry which is preliminary data.</text>
</comment>
<protein>
    <submittedName>
        <fullName evidence="2">Uncharacterized protein</fullName>
    </submittedName>
</protein>
<sequence length="373" mass="40032">MKTKSIFIAGALLAGMNFFTSCEKEYVSPDPLSASNSQNAKGGGKGPGGGGGGHTETSGSNLSFPVIWSEGATLALRGTMGTVLLNGVYTIIDGYRAYHQRDAGNEWQASNFTPEQEVYVDTIDWGDNLESVDWYTTSKVRTEIVLTEDASIYTSAPTPFTEYAMLYISGLGPDEMWGLKATDATTPVPQTVEGAVSATVYSKHARLTIQKLNVQRDDATLMHIIWDELNRKWVEDAATTVDLVNDPIFNQAVYQASDGAGNFNAEVNIKGKVIYGYNWDGIKQPGDYRLTFSFDPSVTGSTLNTFFNANTTIAASEEEVVIAAEPVGGGEAVLYLDESSNEYLTYIDVRILPRETGGGGGKGGGGNGGKPTR</sequence>
<evidence type="ECO:0000256" key="1">
    <source>
        <dbReference type="SAM" id="MobiDB-lite"/>
    </source>
</evidence>
<accession>A0ABV1RZ04</accession>
<gene>
    <name evidence="2" type="ORF">ABS362_17075</name>
</gene>
<dbReference type="PROSITE" id="PS51257">
    <property type="entry name" value="PROKAR_LIPOPROTEIN"/>
    <property type="match status" value="1"/>
</dbReference>
<dbReference type="Proteomes" id="UP001476807">
    <property type="component" value="Unassembled WGS sequence"/>
</dbReference>
<proteinExistence type="predicted"/>
<reference evidence="2 3" key="1">
    <citation type="submission" date="2024-06" db="EMBL/GenBank/DDBJ databases">
        <title>Pontibacter populi HYL7-15.</title>
        <authorList>
            <person name="Kim M.K."/>
        </authorList>
    </citation>
    <scope>NUCLEOTIDE SEQUENCE [LARGE SCALE GENOMIC DNA]</scope>
    <source>
        <strain evidence="2 3">HYL7-15</strain>
    </source>
</reference>
<organism evidence="2 3">
    <name type="scientific">Pontibacter populi</name>
    <dbReference type="NCBI Taxonomy" id="890055"/>
    <lineage>
        <taxon>Bacteria</taxon>
        <taxon>Pseudomonadati</taxon>
        <taxon>Bacteroidota</taxon>
        <taxon>Cytophagia</taxon>
        <taxon>Cytophagales</taxon>
        <taxon>Hymenobacteraceae</taxon>
        <taxon>Pontibacter</taxon>
    </lineage>
</organism>
<keyword evidence="3" id="KW-1185">Reference proteome</keyword>
<evidence type="ECO:0000313" key="2">
    <source>
        <dbReference type="EMBL" id="MER2999267.1"/>
    </source>
</evidence>
<dbReference type="RefSeq" id="WP_350413962.1">
    <property type="nucleotide sequence ID" value="NZ_JBEOKT010000020.1"/>
</dbReference>
<evidence type="ECO:0000313" key="3">
    <source>
        <dbReference type="Proteomes" id="UP001476807"/>
    </source>
</evidence>